<evidence type="ECO:0000313" key="2">
    <source>
        <dbReference type="EMBL" id="STX40577.1"/>
    </source>
</evidence>
<keyword evidence="1" id="KW-0732">Signal</keyword>
<dbReference type="AlphaFoldDB" id="A0A378J0U6"/>
<protein>
    <submittedName>
        <fullName evidence="2">Protein of uncharacterized function (DUF3421)</fullName>
    </submittedName>
</protein>
<dbReference type="InterPro" id="IPR006616">
    <property type="entry name" value="DM9_repeat"/>
</dbReference>
<evidence type="ECO:0000313" key="3">
    <source>
        <dbReference type="Proteomes" id="UP000254677"/>
    </source>
</evidence>
<dbReference type="Proteomes" id="UP000254677">
    <property type="component" value="Unassembled WGS sequence"/>
</dbReference>
<dbReference type="RefSeq" id="WP_245953924.1">
    <property type="nucleotide sequence ID" value="NZ_UGOA01000001.1"/>
</dbReference>
<dbReference type="Pfam" id="PF11901">
    <property type="entry name" value="DM9"/>
    <property type="match status" value="1"/>
</dbReference>
<dbReference type="EMBL" id="UGOA01000001">
    <property type="protein sequence ID" value="STX40577.1"/>
    <property type="molecule type" value="Genomic_DNA"/>
</dbReference>
<gene>
    <name evidence="2" type="ORF">NCTC13292_00327</name>
</gene>
<accession>A0A378J0U6</accession>
<evidence type="ECO:0000256" key="1">
    <source>
        <dbReference type="SAM" id="SignalP"/>
    </source>
</evidence>
<name>A0A378J0U6_9GAMM</name>
<reference evidence="2 3" key="1">
    <citation type="submission" date="2018-06" db="EMBL/GenBank/DDBJ databases">
        <authorList>
            <consortium name="Pathogen Informatics"/>
            <person name="Doyle S."/>
        </authorList>
    </citation>
    <scope>NUCLEOTIDE SEQUENCE [LARGE SCALE GENOMIC DNA]</scope>
    <source>
        <strain evidence="2 3">NCTC13292</strain>
    </source>
</reference>
<feature type="chain" id="PRO_5016870232" evidence="1">
    <location>
        <begin position="20"/>
        <end position="105"/>
    </location>
</feature>
<sequence length="105" mass="11628">MRIIYSLFLAFCLSPLASANDNHYHHYPTHSLANALRTGTDTNGKPLYLCLARLFNSTQPGKTWEGYGRCNPPMAGKNISSTNLIYLPDNCLTTPSGKEIIENPL</sequence>
<keyword evidence="3" id="KW-1185">Reference proteome</keyword>
<organism evidence="2 3">
    <name type="scientific">Legionella donaldsonii</name>
    <dbReference type="NCBI Taxonomy" id="45060"/>
    <lineage>
        <taxon>Bacteria</taxon>
        <taxon>Pseudomonadati</taxon>
        <taxon>Pseudomonadota</taxon>
        <taxon>Gammaproteobacteria</taxon>
        <taxon>Legionellales</taxon>
        <taxon>Legionellaceae</taxon>
        <taxon>Legionella</taxon>
    </lineage>
</organism>
<feature type="signal peptide" evidence="1">
    <location>
        <begin position="1"/>
        <end position="19"/>
    </location>
</feature>
<proteinExistence type="predicted"/>